<dbReference type="InterPro" id="IPR029058">
    <property type="entry name" value="AB_hydrolase_fold"/>
</dbReference>
<evidence type="ECO:0000259" key="4">
    <source>
        <dbReference type="Pfam" id="PF00561"/>
    </source>
</evidence>
<feature type="domain" description="AB hydrolase-1" evidence="4">
    <location>
        <begin position="79"/>
        <end position="261"/>
    </location>
</feature>
<dbReference type="Gene3D" id="3.40.50.1820">
    <property type="entry name" value="alpha/beta hydrolase"/>
    <property type="match status" value="1"/>
</dbReference>
<accession>A0ABS5A6I4</accession>
<name>A0ABS5A6I4_9PSEU</name>
<proteinExistence type="inferred from homology"/>
<dbReference type="InterPro" id="IPR000073">
    <property type="entry name" value="AB_hydrolase_1"/>
</dbReference>
<reference evidence="6 7" key="1">
    <citation type="submission" date="2021-03" db="EMBL/GenBank/DDBJ databases">
        <title>Sequencing the genomes of 1000 actinobacteria strains.</title>
        <authorList>
            <person name="Klenk H.-P."/>
        </authorList>
    </citation>
    <scope>NUCLEOTIDE SEQUENCE [LARGE SCALE GENOMIC DNA]</scope>
    <source>
        <strain evidence="6 7">DSM 44580</strain>
    </source>
</reference>
<evidence type="ECO:0000313" key="7">
    <source>
        <dbReference type="Proteomes" id="UP001519363"/>
    </source>
</evidence>
<organism evidence="6 7">
    <name type="scientific">Crossiella equi</name>
    <dbReference type="NCBI Taxonomy" id="130796"/>
    <lineage>
        <taxon>Bacteria</taxon>
        <taxon>Bacillati</taxon>
        <taxon>Actinomycetota</taxon>
        <taxon>Actinomycetes</taxon>
        <taxon>Pseudonocardiales</taxon>
        <taxon>Pseudonocardiaceae</taxon>
        <taxon>Crossiella</taxon>
    </lineage>
</organism>
<comment type="caution">
    <text evidence="6">The sequence shown here is derived from an EMBL/GenBank/DDBJ whole genome shotgun (WGS) entry which is preliminary data.</text>
</comment>
<dbReference type="Pfam" id="PF08386">
    <property type="entry name" value="Abhydrolase_4"/>
    <property type="match status" value="1"/>
</dbReference>
<comment type="similarity">
    <text evidence="1">Belongs to the peptidase S33 family.</text>
</comment>
<dbReference type="InterPro" id="IPR051601">
    <property type="entry name" value="Serine_prot/Carboxylest_S33"/>
</dbReference>
<dbReference type="PANTHER" id="PTHR43248">
    <property type="entry name" value="2-SUCCINYL-6-HYDROXY-2,4-CYCLOHEXADIENE-1-CARBOXYLATE SYNTHASE"/>
    <property type="match status" value="1"/>
</dbReference>
<evidence type="ECO:0000313" key="6">
    <source>
        <dbReference type="EMBL" id="MBP2472166.1"/>
    </source>
</evidence>
<evidence type="ECO:0000256" key="3">
    <source>
        <dbReference type="ARBA" id="ARBA00022801"/>
    </source>
</evidence>
<dbReference type="InterPro" id="IPR013595">
    <property type="entry name" value="Pept_S33_TAP-like_C"/>
</dbReference>
<keyword evidence="3" id="KW-0378">Hydrolase</keyword>
<dbReference type="SUPFAM" id="SSF53474">
    <property type="entry name" value="alpha/beta-Hydrolases"/>
    <property type="match status" value="1"/>
</dbReference>
<protein>
    <submittedName>
        <fullName evidence="6">Pimeloyl-ACP methyl ester carboxylesterase</fullName>
    </submittedName>
</protein>
<evidence type="ECO:0000256" key="1">
    <source>
        <dbReference type="ARBA" id="ARBA00010088"/>
    </source>
</evidence>
<dbReference type="PANTHER" id="PTHR43248:SF29">
    <property type="entry name" value="TRIPEPTIDYL AMINOPEPTIDASE"/>
    <property type="match status" value="1"/>
</dbReference>
<evidence type="ECO:0000259" key="5">
    <source>
        <dbReference type="Pfam" id="PF08386"/>
    </source>
</evidence>
<gene>
    <name evidence="6" type="ORF">JOF53_001038</name>
</gene>
<dbReference type="Pfam" id="PF00561">
    <property type="entry name" value="Abhydrolase_1"/>
    <property type="match status" value="1"/>
</dbReference>
<sequence>MERVFGAALVAVLVAGLLAPVGYAAPAISWSKCAQEPLRSANADCGFLAVPLDWDEPGGERIRLAVSRIAHTAAESKGPILVNPGGPGGSGVPWAALGSRVPNGVGEQYDWIGFDPRGVGASEPALSCDPDYMHYHRPAYAPVRDGDAVVTANLVRAKGYAQACGRSAGSRLLGHLTTEDTARDLDAIRQALGASRISYYGFSYGTYLGQVYATLFGNRLRHLVLDGVVDARDVWYRHALKQDSGFEEVIRIFFGWVAEHHGTYGLGSSEAAVRARFHADREALQARPALGLVGGTEFTDLLLPAAYSPRTWDGIARAWAEFVHRGAAEGLRELFDRANGPGDDNNYAISLATQCTDAPWPTSWHRWFEDHQRIAERAPYYTWANAWSVAPCRFWPVPPREPVRIDLTDAPPTLLLGETLDAATRYPSALRAKEIFPAARLVRTEGGTAHSDSLKGGLSCVDNAVADYLSTGRLPERDVSCAPPPRPKPVR</sequence>
<evidence type="ECO:0000256" key="2">
    <source>
        <dbReference type="ARBA" id="ARBA00022729"/>
    </source>
</evidence>
<keyword evidence="2" id="KW-0732">Signal</keyword>
<dbReference type="RefSeq" id="WP_158103266.1">
    <property type="nucleotide sequence ID" value="NZ_JAGIOO010000001.1"/>
</dbReference>
<dbReference type="Proteomes" id="UP001519363">
    <property type="component" value="Unassembled WGS sequence"/>
</dbReference>
<keyword evidence="7" id="KW-1185">Reference proteome</keyword>
<dbReference type="EMBL" id="JAGIOO010000001">
    <property type="protein sequence ID" value="MBP2472166.1"/>
    <property type="molecule type" value="Genomic_DNA"/>
</dbReference>
<feature type="domain" description="Peptidase S33 tripeptidyl aminopeptidase-like C-terminal" evidence="5">
    <location>
        <begin position="383"/>
        <end position="481"/>
    </location>
</feature>